<dbReference type="GO" id="GO:0016787">
    <property type="term" value="F:hydrolase activity"/>
    <property type="evidence" value="ECO:0007669"/>
    <property type="project" value="UniProtKB-KW"/>
</dbReference>
<name>A0A838CYP0_9BACI</name>
<dbReference type="EMBL" id="JACEFG010000005">
    <property type="protein sequence ID" value="MBA2176879.1"/>
    <property type="molecule type" value="Genomic_DNA"/>
</dbReference>
<evidence type="ECO:0000313" key="7">
    <source>
        <dbReference type="Proteomes" id="UP000571017"/>
    </source>
</evidence>
<keyword evidence="3" id="KW-0413">Isomerase</keyword>
<accession>A0A838CYP0</accession>
<dbReference type="PANTHER" id="PTHR43788">
    <property type="entry name" value="DNA2/NAM7 HELICASE FAMILY MEMBER"/>
    <property type="match status" value="1"/>
</dbReference>
<dbReference type="InterPro" id="IPR027785">
    <property type="entry name" value="UvrD-like_helicase_C"/>
</dbReference>
<keyword evidence="3" id="KW-0378">Hydrolase</keyword>
<dbReference type="RefSeq" id="WP_181473940.1">
    <property type="nucleotide sequence ID" value="NZ_JACEFG010000005.1"/>
</dbReference>
<dbReference type="Pfam" id="PF18335">
    <property type="entry name" value="SH3_13"/>
    <property type="match status" value="1"/>
</dbReference>
<dbReference type="AlphaFoldDB" id="A0A838CYP0"/>
<comment type="function">
    <text evidence="3">DNA-dependent ATPase and ATP-dependent 5'-3' DNA helicase. Has no activity on blunt DNA or DNA with 3'-overhangs, requires at least 10 bases of 5'-ssDNA for helicase activity.</text>
</comment>
<keyword evidence="1 3" id="KW-0547">Nucleotide-binding</keyword>
<dbReference type="InterPro" id="IPR006345">
    <property type="entry name" value="RecD2"/>
</dbReference>
<sequence length="737" mass="83615">MDVAIKEICELQGKIEKVIFQKDNFMIGVLMQETGESMTFKGTLIGIEKGDEIILQGKTIQHPKFGQQLEVLKWERPIPKTRDKIIDYLSSSFIKGCGEKQAKKIVDKLGENAIQLIMEQGESSLKYVNGIGDKKALTIANSVKSTYELQEIVADLSNYGMEPLSIIKYYEKYGSDSADRLKRNPYELSREQLVTFPEADNIAERMGIPKTSFFRIESCVEFTLSQLCFKHGHCFVYEGELMDYTLKVLNQNTNEKVELVDIQNAVFNLEEHSIIVENQRVYPKEFFTYEYYLSEKVKQILNTKKKTVKEKKVDTYIKEFQLKRGITLAEEQKKAIKMALNENISVLTGSAGTGKTTVVEAILEIYQRFHPKHEISLSAPTGRASRKLEESTGHTAKTNHRLLGYKQGGGFDHDHNNKLDHHFYIIDEMSMVDLQMSYSLLRAMPRQSKVLLIGDIHQLPSVNAGNVLKDIIEANAVPRIQLEEIFRQAQGSQIITNANKVNKGQSIELDAAKNDMYFINKSEESGIQDAIIKSTQRFRELGHDLSDILVLTPMKKGRIGTYELNERLQEVLNPPTPAKTEALHGKRVFRLGDKVMQTVNDPDKGIYNGDIGIITKIGKENSEDSTRPKDVITINFQGKVTSHEKSEWKQLDLAYAITIHKSQGGQSPIVITPVSKSHYTMLKRNLIYTGMTRAESKLIMIGQISALNYAIGNNDIMFRQTTLTERIEGDTDMVNFR</sequence>
<dbReference type="InterPro" id="IPR041451">
    <property type="entry name" value="RecD2_SH13"/>
</dbReference>
<dbReference type="Pfam" id="PF23139">
    <property type="entry name" value="OB_YrrC"/>
    <property type="match status" value="1"/>
</dbReference>
<dbReference type="GO" id="GO:0005524">
    <property type="term" value="F:ATP binding"/>
    <property type="evidence" value="ECO:0007669"/>
    <property type="project" value="UniProtKB-UniRule"/>
</dbReference>
<dbReference type="InterPro" id="IPR055446">
    <property type="entry name" value="RecD2_N_OB"/>
</dbReference>
<dbReference type="HAMAP" id="MF_01488">
    <property type="entry name" value="RecD2"/>
    <property type="match status" value="1"/>
</dbReference>
<dbReference type="GO" id="GO:0003677">
    <property type="term" value="F:DNA binding"/>
    <property type="evidence" value="ECO:0007669"/>
    <property type="project" value="UniProtKB-UniRule"/>
</dbReference>
<dbReference type="Proteomes" id="UP000571017">
    <property type="component" value="Unassembled WGS sequence"/>
</dbReference>
<evidence type="ECO:0000256" key="2">
    <source>
        <dbReference type="ARBA" id="ARBA00022840"/>
    </source>
</evidence>
<dbReference type="InterPro" id="IPR027417">
    <property type="entry name" value="P-loop_NTPase"/>
</dbReference>
<dbReference type="Gene3D" id="1.10.10.2220">
    <property type="match status" value="1"/>
</dbReference>
<comment type="caution">
    <text evidence="6">The sequence shown here is derived from an EMBL/GenBank/DDBJ whole genome shotgun (WGS) entry which is preliminary data.</text>
</comment>
<dbReference type="NCBIfam" id="TIGR01448">
    <property type="entry name" value="recD_rel"/>
    <property type="match status" value="1"/>
</dbReference>
<dbReference type="PANTHER" id="PTHR43788:SF6">
    <property type="entry name" value="DNA HELICASE B"/>
    <property type="match status" value="1"/>
</dbReference>
<dbReference type="GO" id="GO:0009338">
    <property type="term" value="C:exodeoxyribonuclease V complex"/>
    <property type="evidence" value="ECO:0007669"/>
    <property type="project" value="TreeGrafter"/>
</dbReference>
<evidence type="ECO:0000259" key="5">
    <source>
        <dbReference type="SMART" id="SM00382"/>
    </source>
</evidence>
<organism evidence="6 7">
    <name type="scientific">Halobacillus locisalis</name>
    <dbReference type="NCBI Taxonomy" id="220753"/>
    <lineage>
        <taxon>Bacteria</taxon>
        <taxon>Bacillati</taxon>
        <taxon>Bacillota</taxon>
        <taxon>Bacilli</taxon>
        <taxon>Bacillales</taxon>
        <taxon>Bacillaceae</taxon>
        <taxon>Halobacillus</taxon>
    </lineage>
</organism>
<dbReference type="GO" id="GO:0006310">
    <property type="term" value="P:DNA recombination"/>
    <property type="evidence" value="ECO:0007669"/>
    <property type="project" value="InterPro"/>
</dbReference>
<feature type="region of interest" description="Disordered" evidence="4">
    <location>
        <begin position="380"/>
        <end position="399"/>
    </location>
</feature>
<evidence type="ECO:0000256" key="1">
    <source>
        <dbReference type="ARBA" id="ARBA00022741"/>
    </source>
</evidence>
<dbReference type="Gene3D" id="2.30.30.940">
    <property type="match status" value="1"/>
</dbReference>
<dbReference type="SUPFAM" id="SSF47781">
    <property type="entry name" value="RuvA domain 2-like"/>
    <property type="match status" value="1"/>
</dbReference>
<dbReference type="EC" id="5.6.2.3" evidence="3"/>
<dbReference type="SUPFAM" id="SSF52540">
    <property type="entry name" value="P-loop containing nucleoside triphosphate hydrolases"/>
    <property type="match status" value="2"/>
</dbReference>
<dbReference type="Pfam" id="PF13538">
    <property type="entry name" value="UvrD_C_2"/>
    <property type="match status" value="1"/>
</dbReference>
<gene>
    <name evidence="3" type="primary">recD2</name>
    <name evidence="6" type="ORF">H0266_18525</name>
</gene>
<feature type="binding site" evidence="3">
    <location>
        <begin position="352"/>
        <end position="356"/>
    </location>
    <ligand>
        <name>ATP</name>
        <dbReference type="ChEBI" id="CHEBI:30616"/>
    </ligand>
</feature>
<comment type="catalytic activity">
    <reaction evidence="3">
        <text>ATP + H2O = ADP + phosphate + H(+)</text>
        <dbReference type="Rhea" id="RHEA:13065"/>
        <dbReference type="ChEBI" id="CHEBI:15377"/>
        <dbReference type="ChEBI" id="CHEBI:15378"/>
        <dbReference type="ChEBI" id="CHEBI:30616"/>
        <dbReference type="ChEBI" id="CHEBI:43474"/>
        <dbReference type="ChEBI" id="CHEBI:456216"/>
        <dbReference type="EC" id="5.6.2.3"/>
    </reaction>
</comment>
<evidence type="ECO:0000256" key="4">
    <source>
        <dbReference type="SAM" id="MobiDB-lite"/>
    </source>
</evidence>
<dbReference type="InterPro" id="IPR029493">
    <property type="entry name" value="RecD2-like_HHH"/>
</dbReference>
<keyword evidence="2 3" id="KW-0067">ATP-binding</keyword>
<dbReference type="Gene3D" id="1.10.150.20">
    <property type="entry name" value="5' to 3' exonuclease, C-terminal subdomain"/>
    <property type="match status" value="1"/>
</dbReference>
<dbReference type="CDD" id="cd18809">
    <property type="entry name" value="SF1_C_RecD"/>
    <property type="match status" value="1"/>
</dbReference>
<dbReference type="GO" id="GO:0017116">
    <property type="term" value="F:single-stranded DNA helicase activity"/>
    <property type="evidence" value="ECO:0007669"/>
    <property type="project" value="TreeGrafter"/>
</dbReference>
<feature type="domain" description="AAA+ ATPase" evidence="5">
    <location>
        <begin position="341"/>
        <end position="522"/>
    </location>
</feature>
<keyword evidence="3" id="KW-0238">DNA-binding</keyword>
<keyword evidence="3 6" id="KW-0347">Helicase</keyword>
<dbReference type="GO" id="GO:0043139">
    <property type="term" value="F:5'-3' DNA helicase activity"/>
    <property type="evidence" value="ECO:0007669"/>
    <property type="project" value="UniProtKB-UniRule"/>
</dbReference>
<dbReference type="Pfam" id="PF13604">
    <property type="entry name" value="AAA_30"/>
    <property type="match status" value="1"/>
</dbReference>
<dbReference type="Gene3D" id="3.40.50.300">
    <property type="entry name" value="P-loop containing nucleotide triphosphate hydrolases"/>
    <property type="match status" value="2"/>
</dbReference>
<dbReference type="CDD" id="cd17933">
    <property type="entry name" value="DEXSc_RecD-like"/>
    <property type="match status" value="1"/>
</dbReference>
<keyword evidence="7" id="KW-1185">Reference proteome</keyword>
<reference evidence="6 7" key="1">
    <citation type="journal article" date="2004" name="Extremophiles">
        <title>Halobacillus locisalis sp. nov., a halophilic bacterium isolated from a marine solar saltern of the Yellow Sea in Korea.</title>
        <authorList>
            <person name="Yoon J.H."/>
            <person name="Kang K.H."/>
            <person name="Oh T.K."/>
            <person name="Park Y.H."/>
        </authorList>
    </citation>
    <scope>NUCLEOTIDE SEQUENCE [LARGE SCALE GENOMIC DNA]</scope>
    <source>
        <strain evidence="6 7">KCTC 3788</strain>
    </source>
</reference>
<protein>
    <recommendedName>
        <fullName evidence="3">ATP-dependent RecD2 DNA helicase</fullName>
        <ecNumber evidence="3">5.6.2.3</ecNumber>
    </recommendedName>
    <alternativeName>
        <fullName evidence="3">DNA 5'-3' helicase subunit RecD2</fullName>
    </alternativeName>
</protein>
<dbReference type="InterPro" id="IPR003593">
    <property type="entry name" value="AAA+_ATPase"/>
</dbReference>
<comment type="similarity">
    <text evidence="3">Belongs to the RecD family. RecD2 subfamily.</text>
</comment>
<dbReference type="SMART" id="SM00382">
    <property type="entry name" value="AAA"/>
    <property type="match status" value="1"/>
</dbReference>
<evidence type="ECO:0000313" key="6">
    <source>
        <dbReference type="EMBL" id="MBA2176879.1"/>
    </source>
</evidence>
<evidence type="ECO:0000256" key="3">
    <source>
        <dbReference type="HAMAP-Rule" id="MF_01488"/>
    </source>
</evidence>
<dbReference type="Pfam" id="PF14490">
    <property type="entry name" value="HHH_RecD2"/>
    <property type="match status" value="1"/>
</dbReference>
<dbReference type="InterPro" id="IPR050534">
    <property type="entry name" value="Coronavir_polyprotein_1ab"/>
</dbReference>
<proteinExistence type="inferred from homology"/>
<dbReference type="InterPro" id="IPR010994">
    <property type="entry name" value="RuvA_2-like"/>
</dbReference>